<dbReference type="SMART" id="SM00028">
    <property type="entry name" value="TPR"/>
    <property type="match status" value="6"/>
</dbReference>
<evidence type="ECO:0000313" key="2">
    <source>
        <dbReference type="EMBL" id="SEH14716.1"/>
    </source>
</evidence>
<dbReference type="Proteomes" id="UP000222056">
    <property type="component" value="Unassembled WGS sequence"/>
</dbReference>
<dbReference type="CDD" id="cd02511">
    <property type="entry name" value="Beta4Glucosyltransferase"/>
    <property type="match status" value="1"/>
</dbReference>
<evidence type="ECO:0000313" key="3">
    <source>
        <dbReference type="Proteomes" id="UP000222056"/>
    </source>
</evidence>
<name>A0A1H6FV90_THEAL</name>
<sequence length="830" mass="91432">MGLRLTPSRDQGCGVRQRSAAQRAPSATAVLVQRAATAWRALDRRALLECLREADQLEPPHEPYRARKAMLEGGLALAGQLEPRRLERLYLLLCEAALTALEPEPREPELLNYAGVAFYELAARDVAGTLFEATLRLDPAHPDARRNLQAARSRRRVPPLAAATVATVKRLGGRARELAAAAQPVSGLRLSLCMIVRDEEEMLPRCLAAAREAVDEIVVVDTGSRDRTREIARDFGARVIDFAWTGSFADARNVSVDAATGDWILFLDADEVLVADDIPKLRALTGRTWREAFQLVETSYTGELEHGTAVTHSALRMFRNRPIYRFRGRLHEQFAWALPASLPERIEQTDVRVEHFGYLGVVRDARDKARRNIELLLRQAEESQANSFLDFNLGSEYLAIGDLAGAVRHLRRARANIDRDGGPRVLQFVPTLYVRLALTLRQLRAFDEAIEVLEEGARLFPDLTDLVFERAWVEAERGRLEEAERLFERCLEMGEAPSRYTSMRGCGSHLARIGLAEIATKRGDTEAAERHALLALEEGLAHPAAVLFAASVLVRRGASAEEVTERVERRLAATPTNAFLVGIALYEGGHVAAAEERFRKVCALQPGNDRARVAHGEALLSMKRWADAAATCAGVPDDSPVAEAARRCELFARLAAGDADTATAALERARAVLDAAELAVFEGWRDRLKGRDPGLLPAASAALLCQCLEALLRVEEIDTFAQLVPLLERCTIAARERRELLAGIYLRRGFLDSAAEEWIAACHEHGPDPDALIGLAQVAYAKGMLDDALVFAEEARQRAPTDARCIHLHQHLARLAGAGSDEMAAHPERP</sequence>
<feature type="domain" description="Glycosyltransferase 2-like" evidence="1">
    <location>
        <begin position="191"/>
        <end position="299"/>
    </location>
</feature>
<dbReference type="SUPFAM" id="SSF48452">
    <property type="entry name" value="TPR-like"/>
    <property type="match status" value="1"/>
</dbReference>
<gene>
    <name evidence="2" type="ORF">SAMN02745716_1716</name>
</gene>
<reference evidence="3" key="1">
    <citation type="submission" date="2016-10" db="EMBL/GenBank/DDBJ databases">
        <authorList>
            <person name="Varghese N."/>
            <person name="Submissions S."/>
        </authorList>
    </citation>
    <scope>NUCLEOTIDE SEQUENCE [LARGE SCALE GENOMIC DNA]</scope>
    <source>
        <strain evidence="3">ATCC 35263</strain>
    </source>
</reference>
<dbReference type="InterPro" id="IPR019734">
    <property type="entry name" value="TPR_rpt"/>
</dbReference>
<organism evidence="2 3">
    <name type="scientific">Thermoleophilum album</name>
    <dbReference type="NCBI Taxonomy" id="29539"/>
    <lineage>
        <taxon>Bacteria</taxon>
        <taxon>Bacillati</taxon>
        <taxon>Actinomycetota</taxon>
        <taxon>Thermoleophilia</taxon>
        <taxon>Thermoleophilales</taxon>
        <taxon>Thermoleophilaceae</taxon>
        <taxon>Thermoleophilum</taxon>
    </lineage>
</organism>
<dbReference type="InterPro" id="IPR011990">
    <property type="entry name" value="TPR-like_helical_dom_sf"/>
</dbReference>
<dbReference type="STRING" id="29539.SAMN02745716_1716"/>
<dbReference type="Gene3D" id="3.90.550.10">
    <property type="entry name" value="Spore Coat Polysaccharide Biosynthesis Protein SpsA, Chain A"/>
    <property type="match status" value="1"/>
</dbReference>
<accession>A0A1H6FV90</accession>
<dbReference type="Pfam" id="PF00535">
    <property type="entry name" value="Glycos_transf_2"/>
    <property type="match status" value="1"/>
</dbReference>
<evidence type="ECO:0000259" key="1">
    <source>
        <dbReference type="Pfam" id="PF00535"/>
    </source>
</evidence>
<dbReference type="InterPro" id="IPR001173">
    <property type="entry name" value="Glyco_trans_2-like"/>
</dbReference>
<dbReference type="SUPFAM" id="SSF53448">
    <property type="entry name" value="Nucleotide-diphospho-sugar transferases"/>
    <property type="match status" value="1"/>
</dbReference>
<protein>
    <submittedName>
        <fullName evidence="2">Tetratricopeptide repeat-containing protein</fullName>
    </submittedName>
</protein>
<keyword evidence="3" id="KW-1185">Reference proteome</keyword>
<dbReference type="EMBL" id="FNWJ01000002">
    <property type="protein sequence ID" value="SEH14716.1"/>
    <property type="molecule type" value="Genomic_DNA"/>
</dbReference>
<dbReference type="PANTHER" id="PTHR43630:SF2">
    <property type="entry name" value="GLYCOSYLTRANSFERASE"/>
    <property type="match status" value="1"/>
</dbReference>
<dbReference type="InterPro" id="IPR029044">
    <property type="entry name" value="Nucleotide-diphossugar_trans"/>
</dbReference>
<proteinExistence type="predicted"/>
<dbReference type="AlphaFoldDB" id="A0A1H6FV90"/>
<dbReference type="PANTHER" id="PTHR43630">
    <property type="entry name" value="POLY-BETA-1,6-N-ACETYL-D-GLUCOSAMINE SYNTHASE"/>
    <property type="match status" value="1"/>
</dbReference>
<dbReference type="Pfam" id="PF13432">
    <property type="entry name" value="TPR_16"/>
    <property type="match status" value="3"/>
</dbReference>
<dbReference type="Gene3D" id="1.25.40.10">
    <property type="entry name" value="Tetratricopeptide repeat domain"/>
    <property type="match status" value="3"/>
</dbReference>